<evidence type="ECO:0000313" key="2">
    <source>
        <dbReference type="EMBL" id="ARX89280.1"/>
    </source>
</evidence>
<dbReference type="KEGG" id="salf:SMD44_08767"/>
<proteinExistence type="predicted"/>
<accession>A0A1Z1WS71</accession>
<name>A0A1Z1WS71_9ACTN</name>
<dbReference type="RefSeq" id="WP_159399739.1">
    <property type="nucleotide sequence ID" value="NZ_CP021748.1"/>
</dbReference>
<keyword evidence="3" id="KW-1185">Reference proteome</keyword>
<organism evidence="2 3">
    <name type="scientific">Streptomyces alboflavus</name>
    <dbReference type="NCBI Taxonomy" id="67267"/>
    <lineage>
        <taxon>Bacteria</taxon>
        <taxon>Bacillati</taxon>
        <taxon>Actinomycetota</taxon>
        <taxon>Actinomycetes</taxon>
        <taxon>Kitasatosporales</taxon>
        <taxon>Streptomycetaceae</taxon>
        <taxon>Streptomyces</taxon>
    </lineage>
</organism>
<evidence type="ECO:0000256" key="1">
    <source>
        <dbReference type="SAM" id="MobiDB-lite"/>
    </source>
</evidence>
<sequence length="67" mass="6781">MEKCSAFSTRYGKPPGAAARDASMRAARKPGGSTHGGTRNDVPRTSGSRTPSGPSIAGTYSPSGAKQ</sequence>
<dbReference type="Proteomes" id="UP000195880">
    <property type="component" value="Chromosome"/>
</dbReference>
<feature type="compositionally biased region" description="Polar residues" evidence="1">
    <location>
        <begin position="43"/>
        <end position="67"/>
    </location>
</feature>
<evidence type="ECO:0000313" key="3">
    <source>
        <dbReference type="Proteomes" id="UP000195880"/>
    </source>
</evidence>
<dbReference type="EMBL" id="CP021748">
    <property type="protein sequence ID" value="ARX89280.1"/>
    <property type="molecule type" value="Genomic_DNA"/>
</dbReference>
<feature type="region of interest" description="Disordered" evidence="1">
    <location>
        <begin position="1"/>
        <end position="67"/>
    </location>
</feature>
<reference evidence="2 3" key="1">
    <citation type="submission" date="2017-05" db="EMBL/GenBank/DDBJ databases">
        <title>Streptomyces alboflavus Genome sequencing and assembly.</title>
        <authorList>
            <person name="Wang Y."/>
            <person name="Du B."/>
            <person name="Ding Y."/>
            <person name="Liu H."/>
            <person name="Hou Q."/>
            <person name="Liu K."/>
            <person name="Wang C."/>
            <person name="Yao L."/>
        </authorList>
    </citation>
    <scope>NUCLEOTIDE SEQUENCE [LARGE SCALE GENOMIC DNA]</scope>
    <source>
        <strain evidence="2 3">MDJK44</strain>
    </source>
</reference>
<dbReference type="AlphaFoldDB" id="A0A1Z1WS71"/>
<gene>
    <name evidence="2" type="ORF">SMD44_08767</name>
</gene>
<protein>
    <submittedName>
        <fullName evidence="2">Uncharacterized protein</fullName>
    </submittedName>
</protein>